<dbReference type="KEGG" id="hir:HETIRDRAFT_472613"/>
<keyword evidence="1" id="KW-0732">Signal</keyword>
<dbReference type="PANTHER" id="PTHR34618">
    <property type="entry name" value="SURFACE PROTEIN MAS1, PUTATIVE-RELATED"/>
    <property type="match status" value="1"/>
</dbReference>
<keyword evidence="3" id="KW-1185">Reference proteome</keyword>
<evidence type="ECO:0008006" key="4">
    <source>
        <dbReference type="Google" id="ProtNLM"/>
    </source>
</evidence>
<evidence type="ECO:0000313" key="3">
    <source>
        <dbReference type="Proteomes" id="UP000030671"/>
    </source>
</evidence>
<dbReference type="HOGENOM" id="CLU_047729_5_0_1"/>
<dbReference type="EMBL" id="KI925456">
    <property type="protein sequence ID" value="ETW84151.1"/>
    <property type="molecule type" value="Genomic_DNA"/>
</dbReference>
<dbReference type="eggNOG" id="ENOG502QUBE">
    <property type="taxonomic scope" value="Eukaryota"/>
</dbReference>
<dbReference type="Pfam" id="PF11327">
    <property type="entry name" value="Egh16-like"/>
    <property type="match status" value="1"/>
</dbReference>
<protein>
    <recommendedName>
        <fullName evidence="4">GEgh 16 protein</fullName>
    </recommendedName>
</protein>
<evidence type="ECO:0000256" key="1">
    <source>
        <dbReference type="SAM" id="SignalP"/>
    </source>
</evidence>
<dbReference type="InParanoid" id="W4KGF3"/>
<proteinExistence type="predicted"/>
<evidence type="ECO:0000313" key="2">
    <source>
        <dbReference type="EMBL" id="ETW84151.1"/>
    </source>
</evidence>
<accession>W4KGF3</accession>
<dbReference type="OrthoDB" id="3241054at2759"/>
<dbReference type="PANTHER" id="PTHR34618:SF1">
    <property type="entry name" value="SECRETED PROTEIN"/>
    <property type="match status" value="1"/>
</dbReference>
<dbReference type="GeneID" id="20677466"/>
<organism evidence="2 3">
    <name type="scientific">Heterobasidion irregulare (strain TC 32-1)</name>
    <dbReference type="NCBI Taxonomy" id="747525"/>
    <lineage>
        <taxon>Eukaryota</taxon>
        <taxon>Fungi</taxon>
        <taxon>Dikarya</taxon>
        <taxon>Basidiomycota</taxon>
        <taxon>Agaricomycotina</taxon>
        <taxon>Agaricomycetes</taxon>
        <taxon>Russulales</taxon>
        <taxon>Bondarzewiaceae</taxon>
        <taxon>Heterobasidion</taxon>
        <taxon>Heterobasidion annosum species complex</taxon>
    </lineage>
</organism>
<reference evidence="2 3" key="1">
    <citation type="journal article" date="2012" name="New Phytol.">
        <title>Insight into trade-off between wood decay and parasitism from the genome of a fungal forest pathogen.</title>
        <authorList>
            <person name="Olson A."/>
            <person name="Aerts A."/>
            <person name="Asiegbu F."/>
            <person name="Belbahri L."/>
            <person name="Bouzid O."/>
            <person name="Broberg A."/>
            <person name="Canback B."/>
            <person name="Coutinho P.M."/>
            <person name="Cullen D."/>
            <person name="Dalman K."/>
            <person name="Deflorio G."/>
            <person name="van Diepen L.T."/>
            <person name="Dunand C."/>
            <person name="Duplessis S."/>
            <person name="Durling M."/>
            <person name="Gonthier P."/>
            <person name="Grimwood J."/>
            <person name="Fossdal C.G."/>
            <person name="Hansson D."/>
            <person name="Henrissat B."/>
            <person name="Hietala A."/>
            <person name="Himmelstrand K."/>
            <person name="Hoffmeister D."/>
            <person name="Hogberg N."/>
            <person name="James T.Y."/>
            <person name="Karlsson M."/>
            <person name="Kohler A."/>
            <person name="Kues U."/>
            <person name="Lee Y.H."/>
            <person name="Lin Y.C."/>
            <person name="Lind M."/>
            <person name="Lindquist E."/>
            <person name="Lombard V."/>
            <person name="Lucas S."/>
            <person name="Lunden K."/>
            <person name="Morin E."/>
            <person name="Murat C."/>
            <person name="Park J."/>
            <person name="Raffaello T."/>
            <person name="Rouze P."/>
            <person name="Salamov A."/>
            <person name="Schmutz J."/>
            <person name="Solheim H."/>
            <person name="Stahlberg J."/>
            <person name="Velez H."/>
            <person name="de Vries R.P."/>
            <person name="Wiebenga A."/>
            <person name="Woodward S."/>
            <person name="Yakovlev I."/>
            <person name="Garbelotto M."/>
            <person name="Martin F."/>
            <person name="Grigoriev I.V."/>
            <person name="Stenlid J."/>
        </authorList>
    </citation>
    <scope>NUCLEOTIDE SEQUENCE [LARGE SCALE GENOMIC DNA]</scope>
    <source>
        <strain evidence="2 3">TC 32-1</strain>
    </source>
</reference>
<feature type="chain" id="PRO_5004845383" description="GEgh 16 protein" evidence="1">
    <location>
        <begin position="23"/>
        <end position="284"/>
    </location>
</feature>
<feature type="signal peptide" evidence="1">
    <location>
        <begin position="1"/>
        <end position="22"/>
    </location>
</feature>
<sequence>MLFNALFASVALVASLAGQVRAHGTITAVTGANGVQAAGFGIIASTPRNGASPKPFEQDTSVIRDAEIASGKTGVCGRTAAGGNNDVVQQLATASQAGLPTTAADGSISMTLHQVNQDGAGPYSCDVSGDGGNTFTAATVTKNVPGFASLSLAKAQDFPLEVQMPATTACTGGPNGDACILRCRNKALAGPFGSCVAVANGAAAGTTAAAANTTSTAAAAPAAAAAAGGAAASAAPAAEAGAADANNAKAGGAAGLLGKLLGKNKKRVIHSRIAGKRAGYWIDE</sequence>
<dbReference type="InterPro" id="IPR021476">
    <property type="entry name" value="Egh16-like"/>
</dbReference>
<gene>
    <name evidence="2" type="ORF">HETIRDRAFT_472613</name>
</gene>
<dbReference type="AlphaFoldDB" id="W4KGF3"/>
<dbReference type="RefSeq" id="XP_009543855.1">
    <property type="nucleotide sequence ID" value="XM_009545560.1"/>
</dbReference>
<dbReference type="Proteomes" id="UP000030671">
    <property type="component" value="Unassembled WGS sequence"/>
</dbReference>
<name>W4KGF3_HETIT</name>